<comment type="similarity">
    <text evidence="5">Belongs to the SAT4 family.</text>
</comment>
<comment type="subcellular location">
    <subcellularLocation>
        <location evidence="1">Membrane</location>
        <topology evidence="1">Multi-pass membrane protein</topology>
    </subcellularLocation>
</comment>
<dbReference type="InterPro" id="IPR052337">
    <property type="entry name" value="SAT4-like"/>
</dbReference>
<evidence type="ECO:0000313" key="9">
    <source>
        <dbReference type="EMBL" id="KAL2291296.1"/>
    </source>
</evidence>
<feature type="domain" description="Rhodopsin" evidence="8">
    <location>
        <begin position="33"/>
        <end position="266"/>
    </location>
</feature>
<feature type="transmembrane region" description="Helical" evidence="7">
    <location>
        <begin position="48"/>
        <end position="71"/>
    </location>
</feature>
<proteinExistence type="inferred from homology"/>
<evidence type="ECO:0000256" key="3">
    <source>
        <dbReference type="ARBA" id="ARBA00022989"/>
    </source>
</evidence>
<sequence>MLDSFFLRSGSEELAKAIHSLSGAVTTIFLFTRLWARTSLYKGLWWDDYILIASWALLLCGNGLAASAPSYGFRIIEGTSHGWVLAFSSISFFYIAMALSKTAFAVTLIRLSSGRTRVILWVVVLFVCAVNIAAAVITWLDLCDALADVKGISGFCVPMQTAVWIHVANAAVTILADAYLAYLPWRVLAKIYIPSREKWGVGITMSLVGLAGIVCLVRTVLASQSPKATEGLGTPDWTYGWVALVGLFQAEVAIYIIAQAIPLLRVFYLGQTKRSSRAAGSVQEATPPSFVGKKLTTRVTGGETIHEADESIELVQLPSGKIVQANSEEGKAFKASRPTEAAAVPQTQLQQTSGFNMDDEVHRIWADMGLSRRAWSQSPSPPPAGREVQHLG</sequence>
<dbReference type="EMBL" id="JBAWTH010000007">
    <property type="protein sequence ID" value="KAL2291296.1"/>
    <property type="molecule type" value="Genomic_DNA"/>
</dbReference>
<dbReference type="PANTHER" id="PTHR33048:SF42">
    <property type="entry name" value="INTEGRAL MEMBRANE PROTEIN"/>
    <property type="match status" value="1"/>
</dbReference>
<evidence type="ECO:0000259" key="8">
    <source>
        <dbReference type="Pfam" id="PF20684"/>
    </source>
</evidence>
<feature type="region of interest" description="Disordered" evidence="6">
    <location>
        <begin position="372"/>
        <end position="392"/>
    </location>
</feature>
<evidence type="ECO:0000256" key="1">
    <source>
        <dbReference type="ARBA" id="ARBA00004141"/>
    </source>
</evidence>
<dbReference type="InterPro" id="IPR049326">
    <property type="entry name" value="Rhodopsin_dom_fungi"/>
</dbReference>
<organism evidence="9 10">
    <name type="scientific">Diaporthe vaccinii</name>
    <dbReference type="NCBI Taxonomy" id="105482"/>
    <lineage>
        <taxon>Eukaryota</taxon>
        <taxon>Fungi</taxon>
        <taxon>Dikarya</taxon>
        <taxon>Ascomycota</taxon>
        <taxon>Pezizomycotina</taxon>
        <taxon>Sordariomycetes</taxon>
        <taxon>Sordariomycetidae</taxon>
        <taxon>Diaporthales</taxon>
        <taxon>Diaporthaceae</taxon>
        <taxon>Diaporthe</taxon>
        <taxon>Diaporthe eres species complex</taxon>
    </lineage>
</organism>
<accession>A0ABR4F9U9</accession>
<feature type="transmembrane region" description="Helical" evidence="7">
    <location>
        <begin position="241"/>
        <end position="268"/>
    </location>
</feature>
<dbReference type="Pfam" id="PF20684">
    <property type="entry name" value="Fung_rhodopsin"/>
    <property type="match status" value="1"/>
</dbReference>
<keyword evidence="4 7" id="KW-0472">Membrane</keyword>
<keyword evidence="3 7" id="KW-1133">Transmembrane helix</keyword>
<reference evidence="9 10" key="1">
    <citation type="submission" date="2024-03" db="EMBL/GenBank/DDBJ databases">
        <title>A high-quality draft genome sequence of Diaporthe vaccinii, a causative agent of upright dieback and viscid rot disease in cranberry plants.</title>
        <authorList>
            <person name="Sarrasin M."/>
            <person name="Lang B.F."/>
            <person name="Burger G."/>
        </authorList>
    </citation>
    <scope>NUCLEOTIDE SEQUENCE [LARGE SCALE GENOMIC DNA]</scope>
    <source>
        <strain evidence="9 10">IS7</strain>
    </source>
</reference>
<evidence type="ECO:0000256" key="2">
    <source>
        <dbReference type="ARBA" id="ARBA00022692"/>
    </source>
</evidence>
<evidence type="ECO:0000256" key="5">
    <source>
        <dbReference type="ARBA" id="ARBA00038359"/>
    </source>
</evidence>
<dbReference type="PANTHER" id="PTHR33048">
    <property type="entry name" value="PTH11-LIKE INTEGRAL MEMBRANE PROTEIN (AFU_ORTHOLOGUE AFUA_5G11245)"/>
    <property type="match status" value="1"/>
</dbReference>
<evidence type="ECO:0000256" key="4">
    <source>
        <dbReference type="ARBA" id="ARBA00023136"/>
    </source>
</evidence>
<feature type="transmembrane region" description="Helical" evidence="7">
    <location>
        <begin position="83"/>
        <end position="106"/>
    </location>
</feature>
<name>A0ABR4F9U9_9PEZI</name>
<keyword evidence="10" id="KW-1185">Reference proteome</keyword>
<feature type="transmembrane region" description="Helical" evidence="7">
    <location>
        <begin position="163"/>
        <end position="187"/>
    </location>
</feature>
<feature type="transmembrane region" description="Helical" evidence="7">
    <location>
        <begin position="17"/>
        <end position="36"/>
    </location>
</feature>
<gene>
    <name evidence="9" type="ORF">FJTKL_13915</name>
</gene>
<evidence type="ECO:0000313" key="10">
    <source>
        <dbReference type="Proteomes" id="UP001600888"/>
    </source>
</evidence>
<feature type="transmembrane region" description="Helical" evidence="7">
    <location>
        <begin position="118"/>
        <end position="140"/>
    </location>
</feature>
<dbReference type="Proteomes" id="UP001600888">
    <property type="component" value="Unassembled WGS sequence"/>
</dbReference>
<comment type="caution">
    <text evidence="9">The sequence shown here is derived from an EMBL/GenBank/DDBJ whole genome shotgun (WGS) entry which is preliminary data.</text>
</comment>
<keyword evidence="2 7" id="KW-0812">Transmembrane</keyword>
<feature type="transmembrane region" description="Helical" evidence="7">
    <location>
        <begin position="199"/>
        <end position="221"/>
    </location>
</feature>
<evidence type="ECO:0000256" key="7">
    <source>
        <dbReference type="SAM" id="Phobius"/>
    </source>
</evidence>
<protein>
    <recommendedName>
        <fullName evidence="8">Rhodopsin domain-containing protein</fullName>
    </recommendedName>
</protein>
<evidence type="ECO:0000256" key="6">
    <source>
        <dbReference type="SAM" id="MobiDB-lite"/>
    </source>
</evidence>